<reference evidence="2 3" key="1">
    <citation type="journal article" date="2016" name="Sci. Rep.">
        <title>The Dendrobium catenatum Lindl. genome sequence provides insights into polysaccharide synthase, floral development and adaptive evolution.</title>
        <authorList>
            <person name="Zhang G.Q."/>
            <person name="Xu Q."/>
            <person name="Bian C."/>
            <person name="Tsai W.C."/>
            <person name="Yeh C.M."/>
            <person name="Liu K.W."/>
            <person name="Yoshida K."/>
            <person name="Zhang L.S."/>
            <person name="Chang S.B."/>
            <person name="Chen F."/>
            <person name="Shi Y."/>
            <person name="Su Y.Y."/>
            <person name="Zhang Y.Q."/>
            <person name="Chen L.J."/>
            <person name="Yin Y."/>
            <person name="Lin M."/>
            <person name="Huang H."/>
            <person name="Deng H."/>
            <person name="Wang Z.W."/>
            <person name="Zhu S.L."/>
            <person name="Zhao X."/>
            <person name="Deng C."/>
            <person name="Niu S.C."/>
            <person name="Huang J."/>
            <person name="Wang M."/>
            <person name="Liu G.H."/>
            <person name="Yang H.J."/>
            <person name="Xiao X.J."/>
            <person name="Hsiao Y.Y."/>
            <person name="Wu W.L."/>
            <person name="Chen Y.Y."/>
            <person name="Mitsuda N."/>
            <person name="Ohme-Takagi M."/>
            <person name="Luo Y.B."/>
            <person name="Van de Peer Y."/>
            <person name="Liu Z.J."/>
        </authorList>
    </citation>
    <scope>NUCLEOTIDE SEQUENCE [LARGE SCALE GENOMIC DNA]</scope>
    <source>
        <tissue evidence="2">The whole plant</tissue>
    </source>
</reference>
<keyword evidence="3" id="KW-1185">Reference proteome</keyword>
<evidence type="ECO:0000256" key="1">
    <source>
        <dbReference type="SAM" id="MobiDB-lite"/>
    </source>
</evidence>
<proteinExistence type="predicted"/>
<feature type="compositionally biased region" description="Basic and acidic residues" evidence="1">
    <location>
        <begin position="7"/>
        <end position="25"/>
    </location>
</feature>
<protein>
    <submittedName>
        <fullName evidence="2">Uncharacterized protein</fullName>
    </submittedName>
</protein>
<feature type="region of interest" description="Disordered" evidence="1">
    <location>
        <begin position="1"/>
        <end position="25"/>
    </location>
</feature>
<dbReference type="Proteomes" id="UP000233837">
    <property type="component" value="Unassembled WGS sequence"/>
</dbReference>
<gene>
    <name evidence="2" type="ORF">MA16_Dca004644</name>
</gene>
<evidence type="ECO:0000313" key="3">
    <source>
        <dbReference type="Proteomes" id="UP000233837"/>
    </source>
</evidence>
<reference evidence="2 3" key="2">
    <citation type="journal article" date="2017" name="Nature">
        <title>The Apostasia genome and the evolution of orchids.</title>
        <authorList>
            <person name="Zhang G.Q."/>
            <person name="Liu K.W."/>
            <person name="Li Z."/>
            <person name="Lohaus R."/>
            <person name="Hsiao Y.Y."/>
            <person name="Niu S.C."/>
            <person name="Wang J.Y."/>
            <person name="Lin Y.C."/>
            <person name="Xu Q."/>
            <person name="Chen L.J."/>
            <person name="Yoshida K."/>
            <person name="Fujiwara S."/>
            <person name="Wang Z.W."/>
            <person name="Zhang Y.Q."/>
            <person name="Mitsuda N."/>
            <person name="Wang M."/>
            <person name="Liu G.H."/>
            <person name="Pecoraro L."/>
            <person name="Huang H.X."/>
            <person name="Xiao X.J."/>
            <person name="Lin M."/>
            <person name="Wu X.Y."/>
            <person name="Wu W.L."/>
            <person name="Chen Y.Y."/>
            <person name="Chang S.B."/>
            <person name="Sakamoto S."/>
            <person name="Ohme-Takagi M."/>
            <person name="Yagi M."/>
            <person name="Zeng S.J."/>
            <person name="Shen C.Y."/>
            <person name="Yeh C.M."/>
            <person name="Luo Y.B."/>
            <person name="Tsai W.C."/>
            <person name="Van de Peer Y."/>
            <person name="Liu Z.J."/>
        </authorList>
    </citation>
    <scope>NUCLEOTIDE SEQUENCE [LARGE SCALE GENOMIC DNA]</scope>
    <source>
        <tissue evidence="2">The whole plant</tissue>
    </source>
</reference>
<dbReference type="EMBL" id="KZ503378">
    <property type="protein sequence ID" value="PKU65029.1"/>
    <property type="molecule type" value="Genomic_DNA"/>
</dbReference>
<sequence length="84" mass="9464">MKKSDHTRKNSDKMDSGMNPEGDKENFVDVLSDKIISDLGKSNKYDVLSLEENGIEDAEIFDVNNVEVVDKEDVNKSLNEDSEI</sequence>
<evidence type="ECO:0000313" key="2">
    <source>
        <dbReference type="EMBL" id="PKU65029.1"/>
    </source>
</evidence>
<organism evidence="2 3">
    <name type="scientific">Dendrobium catenatum</name>
    <dbReference type="NCBI Taxonomy" id="906689"/>
    <lineage>
        <taxon>Eukaryota</taxon>
        <taxon>Viridiplantae</taxon>
        <taxon>Streptophyta</taxon>
        <taxon>Embryophyta</taxon>
        <taxon>Tracheophyta</taxon>
        <taxon>Spermatophyta</taxon>
        <taxon>Magnoliopsida</taxon>
        <taxon>Liliopsida</taxon>
        <taxon>Asparagales</taxon>
        <taxon>Orchidaceae</taxon>
        <taxon>Epidendroideae</taxon>
        <taxon>Malaxideae</taxon>
        <taxon>Dendrobiinae</taxon>
        <taxon>Dendrobium</taxon>
    </lineage>
</organism>
<name>A0A2I0VNN9_9ASPA</name>
<accession>A0A2I0VNN9</accession>
<dbReference type="AlphaFoldDB" id="A0A2I0VNN9"/>